<dbReference type="InterPro" id="IPR036640">
    <property type="entry name" value="ABC1_TM_sf"/>
</dbReference>
<dbReference type="InterPro" id="IPR003439">
    <property type="entry name" value="ABC_transporter-like_ATP-bd"/>
</dbReference>
<evidence type="ECO:0000259" key="11">
    <source>
        <dbReference type="PROSITE" id="PS50893"/>
    </source>
</evidence>
<name>A0A5J4YTQ8_PORPP</name>
<evidence type="ECO:0000256" key="8">
    <source>
        <dbReference type="ARBA" id="ARBA00023136"/>
    </source>
</evidence>
<dbReference type="EMBL" id="VRMN01000004">
    <property type="protein sequence ID" value="KAA8494615.1"/>
    <property type="molecule type" value="Genomic_DNA"/>
</dbReference>
<keyword evidence="6" id="KW-0067">ATP-binding</keyword>
<evidence type="ECO:0000256" key="10">
    <source>
        <dbReference type="SAM" id="Phobius"/>
    </source>
</evidence>
<dbReference type="SUPFAM" id="SSF52540">
    <property type="entry name" value="P-loop containing nucleoside triphosphate hydrolases"/>
    <property type="match status" value="1"/>
</dbReference>
<evidence type="ECO:0000256" key="4">
    <source>
        <dbReference type="ARBA" id="ARBA00022692"/>
    </source>
</evidence>
<dbReference type="InterPro" id="IPR050835">
    <property type="entry name" value="ABC_transporter_sub-D"/>
</dbReference>
<evidence type="ECO:0000256" key="6">
    <source>
        <dbReference type="ARBA" id="ARBA00022840"/>
    </source>
</evidence>
<feature type="transmembrane region" description="Helical" evidence="10">
    <location>
        <begin position="122"/>
        <end position="142"/>
    </location>
</feature>
<feature type="transmembrane region" description="Helical" evidence="10">
    <location>
        <begin position="226"/>
        <end position="245"/>
    </location>
</feature>
<dbReference type="PANTHER" id="PTHR11384:SF59">
    <property type="entry name" value="LYSOSOMAL COBALAMIN TRANSPORTER ABCD4"/>
    <property type="match status" value="1"/>
</dbReference>
<dbReference type="InterPro" id="IPR011527">
    <property type="entry name" value="ABC1_TM_dom"/>
</dbReference>
<sequence>MKDEESHSSGSEDETRAREHERLAALPPLLASPGTAGTGLRTGSRSNADDEVKHQKLSRLWYLSIRLATPYWRNSTRGKYLLLLVVLLNLAKSGFIVAFSYAGRDFWTAISNRQETLFYAKALQIFVLICVAVPFFVLYIYARDVLVMEWRRYITSQLLQEYFHAQAFYQMESTAGPSKVDNPDQRICDDVRSFVEIASDLFFTLMSSVVDFCSFSWVLTSIAPKLYAGLIAYAFAGTVISWFVGRKLIHLNFVQLQREADFRYGLVRVRENAESIAFYGGNVREKMALDQRFASALENFLDVLRWTRNLNFWIFFYSNNIQIVPVLLVAPIYFAGTIELGSLNQALGAFNHVLDSLSLIINNFKRLSAFSASVDRLGDMVEFLENPARTVGAVGADRVGPRVFLKDQDIAALKMGSDDVAEPEHIVREESALAAAPLRIDSLTLKTPDDSARFLVHQLSLELALNQKMMIVGPSGSGKSSLLRALAGLWNAGSGRVFILPRASVMFLPQKPFCTLGTLRDQMIYPRHVDELTIEEQFSLAGDAALANTLEQVGLAGLAEKLGGFEASRDWSDVLSTGEQQRLAFARLLMRAQSGLTSFAILDEATSALDSASEELVYSLLQRQPNLFYISVGHRVSLAQYHNVLLRLLNDGAGSWEFESITEEKKAQAAAVSRFQL</sequence>
<evidence type="ECO:0000256" key="5">
    <source>
        <dbReference type="ARBA" id="ARBA00022741"/>
    </source>
</evidence>
<comment type="similarity">
    <text evidence="1">Belongs to the ABC transporter superfamily. ABCD family. Peroxisomal fatty acyl CoA transporter (TC 3.A.1.203) subfamily.</text>
</comment>
<evidence type="ECO:0000256" key="9">
    <source>
        <dbReference type="SAM" id="MobiDB-lite"/>
    </source>
</evidence>
<dbReference type="SUPFAM" id="SSF90123">
    <property type="entry name" value="ABC transporter transmembrane region"/>
    <property type="match status" value="1"/>
</dbReference>
<comment type="caution">
    <text evidence="13">The sequence shown here is derived from an EMBL/GenBank/DDBJ whole genome shotgun (WGS) entry which is preliminary data.</text>
</comment>
<protein>
    <recommendedName>
        <fullName evidence="2">Probable ATP-dependent transporter ycf16</fullName>
    </recommendedName>
</protein>
<dbReference type="Proteomes" id="UP000324585">
    <property type="component" value="Unassembled WGS sequence"/>
</dbReference>
<dbReference type="PROSITE" id="PS50893">
    <property type="entry name" value="ABC_TRANSPORTER_2"/>
    <property type="match status" value="1"/>
</dbReference>
<dbReference type="GO" id="GO:0005524">
    <property type="term" value="F:ATP binding"/>
    <property type="evidence" value="ECO:0007669"/>
    <property type="project" value="UniProtKB-KW"/>
</dbReference>
<feature type="transmembrane region" description="Helical" evidence="10">
    <location>
        <begin position="312"/>
        <end position="334"/>
    </location>
</feature>
<evidence type="ECO:0000259" key="12">
    <source>
        <dbReference type="PROSITE" id="PS50929"/>
    </source>
</evidence>
<keyword evidence="7 10" id="KW-1133">Transmembrane helix</keyword>
<evidence type="ECO:0000313" key="13">
    <source>
        <dbReference type="EMBL" id="KAA8494615.1"/>
    </source>
</evidence>
<dbReference type="OrthoDB" id="422637at2759"/>
<dbReference type="Gene3D" id="1.20.1560.10">
    <property type="entry name" value="ABC transporter type 1, transmembrane domain"/>
    <property type="match status" value="1"/>
</dbReference>
<dbReference type="InterPro" id="IPR027417">
    <property type="entry name" value="P-loop_NTPase"/>
</dbReference>
<keyword evidence="4 10" id="KW-0812">Transmembrane</keyword>
<organism evidence="13 14">
    <name type="scientific">Porphyridium purpureum</name>
    <name type="common">Red alga</name>
    <name type="synonym">Porphyridium cruentum</name>
    <dbReference type="NCBI Taxonomy" id="35688"/>
    <lineage>
        <taxon>Eukaryota</taxon>
        <taxon>Rhodophyta</taxon>
        <taxon>Bangiophyceae</taxon>
        <taxon>Porphyridiales</taxon>
        <taxon>Porphyridiaceae</taxon>
        <taxon>Porphyridium</taxon>
    </lineage>
</organism>
<feature type="region of interest" description="Disordered" evidence="9">
    <location>
        <begin position="24"/>
        <end position="51"/>
    </location>
</feature>
<dbReference type="Pfam" id="PF00005">
    <property type="entry name" value="ABC_tran"/>
    <property type="match status" value="1"/>
</dbReference>
<dbReference type="Gene3D" id="3.40.50.300">
    <property type="entry name" value="P-loop containing nucleotide triphosphate hydrolases"/>
    <property type="match status" value="1"/>
</dbReference>
<feature type="transmembrane region" description="Helical" evidence="10">
    <location>
        <begin position="201"/>
        <end position="220"/>
    </location>
</feature>
<dbReference type="Pfam" id="PF06472">
    <property type="entry name" value="ABC_membrane_2"/>
    <property type="match status" value="1"/>
</dbReference>
<keyword evidence="8 10" id="KW-0472">Membrane</keyword>
<accession>A0A5J4YTQ8</accession>
<dbReference type="PROSITE" id="PS50929">
    <property type="entry name" value="ABC_TM1F"/>
    <property type="match status" value="1"/>
</dbReference>
<evidence type="ECO:0000313" key="14">
    <source>
        <dbReference type="Proteomes" id="UP000324585"/>
    </source>
</evidence>
<evidence type="ECO:0000256" key="7">
    <source>
        <dbReference type="ARBA" id="ARBA00022989"/>
    </source>
</evidence>
<feature type="domain" description="ABC transmembrane type-1" evidence="12">
    <location>
        <begin position="83"/>
        <end position="369"/>
    </location>
</feature>
<keyword evidence="14" id="KW-1185">Reference proteome</keyword>
<dbReference type="GO" id="GO:0140359">
    <property type="term" value="F:ABC-type transporter activity"/>
    <property type="evidence" value="ECO:0007669"/>
    <property type="project" value="InterPro"/>
</dbReference>
<dbReference type="InterPro" id="IPR003593">
    <property type="entry name" value="AAA+_ATPase"/>
</dbReference>
<dbReference type="GO" id="GO:0016020">
    <property type="term" value="C:membrane"/>
    <property type="evidence" value="ECO:0007669"/>
    <property type="project" value="InterPro"/>
</dbReference>
<reference evidence="14" key="1">
    <citation type="journal article" date="2019" name="Nat. Commun.">
        <title>Expansion of phycobilisome linker gene families in mesophilic red algae.</title>
        <authorList>
            <person name="Lee J."/>
            <person name="Kim D."/>
            <person name="Bhattacharya D."/>
            <person name="Yoon H.S."/>
        </authorList>
    </citation>
    <scope>NUCLEOTIDE SEQUENCE [LARGE SCALE GENOMIC DNA]</scope>
    <source>
        <strain evidence="14">CCMP 1328</strain>
    </source>
</reference>
<dbReference type="AlphaFoldDB" id="A0A5J4YTQ8"/>
<keyword evidence="3" id="KW-0813">Transport</keyword>
<dbReference type="CDD" id="cd03223">
    <property type="entry name" value="ABCD_peroxisomal_ALDP"/>
    <property type="match status" value="1"/>
</dbReference>
<dbReference type="GO" id="GO:0016887">
    <property type="term" value="F:ATP hydrolysis activity"/>
    <property type="evidence" value="ECO:0007669"/>
    <property type="project" value="InterPro"/>
</dbReference>
<gene>
    <name evidence="13" type="ORF">FVE85_2856</name>
</gene>
<evidence type="ECO:0000256" key="1">
    <source>
        <dbReference type="ARBA" id="ARBA00008575"/>
    </source>
</evidence>
<evidence type="ECO:0000256" key="2">
    <source>
        <dbReference type="ARBA" id="ARBA00014334"/>
    </source>
</evidence>
<dbReference type="SMART" id="SM00382">
    <property type="entry name" value="AAA"/>
    <property type="match status" value="1"/>
</dbReference>
<evidence type="ECO:0000256" key="3">
    <source>
        <dbReference type="ARBA" id="ARBA00022448"/>
    </source>
</evidence>
<keyword evidence="5" id="KW-0547">Nucleotide-binding</keyword>
<proteinExistence type="inferred from homology"/>
<dbReference type="PANTHER" id="PTHR11384">
    <property type="entry name" value="ATP-BINDING CASSETTE, SUB-FAMILY D MEMBER"/>
    <property type="match status" value="1"/>
</dbReference>
<dbReference type="OMA" id="YNYQAYV"/>
<feature type="compositionally biased region" description="Low complexity" evidence="9">
    <location>
        <begin position="24"/>
        <end position="33"/>
    </location>
</feature>
<feature type="domain" description="ABC transporter" evidence="11">
    <location>
        <begin position="438"/>
        <end position="676"/>
    </location>
</feature>
<feature type="transmembrane region" description="Helical" evidence="10">
    <location>
        <begin position="80"/>
        <end position="102"/>
    </location>
</feature>